<dbReference type="GO" id="GO:0090730">
    <property type="term" value="C:Las1 complex"/>
    <property type="evidence" value="ECO:0007669"/>
    <property type="project" value="InterPro"/>
</dbReference>
<dbReference type="PANTHER" id="PTHR15002">
    <property type="entry name" value="RIBOSOMAL BIOGENESIS PROTEIN LAS1L"/>
    <property type="match status" value="1"/>
</dbReference>
<dbReference type="GO" id="GO:0030687">
    <property type="term" value="C:preribosome, large subunit precursor"/>
    <property type="evidence" value="ECO:0007669"/>
    <property type="project" value="TreeGrafter"/>
</dbReference>
<accession>A0AAD4Q691</accession>
<reference evidence="1" key="1">
    <citation type="submission" date="2021-12" db="EMBL/GenBank/DDBJ databases">
        <title>Convergent genome expansion in fungi linked to evolution of root-endophyte symbiosis.</title>
        <authorList>
            <consortium name="DOE Joint Genome Institute"/>
            <person name="Ke Y.-H."/>
            <person name="Bonito G."/>
            <person name="Liao H.-L."/>
            <person name="Looney B."/>
            <person name="Rojas-Flechas A."/>
            <person name="Nash J."/>
            <person name="Hameed K."/>
            <person name="Schadt C."/>
            <person name="Martin F."/>
            <person name="Crous P.W."/>
            <person name="Miettinen O."/>
            <person name="Magnuson J.K."/>
            <person name="Labbe J."/>
            <person name="Jacobson D."/>
            <person name="Doktycz M.J."/>
            <person name="Veneault-Fourrey C."/>
            <person name="Kuo A."/>
            <person name="Mondo S."/>
            <person name="Calhoun S."/>
            <person name="Riley R."/>
            <person name="Ohm R."/>
            <person name="LaButti K."/>
            <person name="Andreopoulos B."/>
            <person name="Pangilinan J."/>
            <person name="Nolan M."/>
            <person name="Tritt A."/>
            <person name="Clum A."/>
            <person name="Lipzen A."/>
            <person name="Daum C."/>
            <person name="Barry K."/>
            <person name="Grigoriev I.V."/>
            <person name="Vilgalys R."/>
        </authorList>
    </citation>
    <scope>NUCLEOTIDE SEQUENCE</scope>
    <source>
        <strain evidence="1">PMI_201</strain>
    </source>
</reference>
<dbReference type="AlphaFoldDB" id="A0AAD4Q691"/>
<evidence type="ECO:0000313" key="2">
    <source>
        <dbReference type="Proteomes" id="UP001201262"/>
    </source>
</evidence>
<dbReference type="RefSeq" id="XP_046078024.1">
    <property type="nucleotide sequence ID" value="XM_046214876.1"/>
</dbReference>
<dbReference type="InterPro" id="IPR007174">
    <property type="entry name" value="Las1"/>
</dbReference>
<dbReference type="GO" id="GO:0004519">
    <property type="term" value="F:endonuclease activity"/>
    <property type="evidence" value="ECO:0007669"/>
    <property type="project" value="InterPro"/>
</dbReference>
<keyword evidence="2" id="KW-1185">Reference proteome</keyword>
<dbReference type="GO" id="GO:0000470">
    <property type="term" value="P:maturation of LSU-rRNA"/>
    <property type="evidence" value="ECO:0007669"/>
    <property type="project" value="TreeGrafter"/>
</dbReference>
<organism evidence="1 2">
    <name type="scientific">Talaromyces proteolyticus</name>
    <dbReference type="NCBI Taxonomy" id="1131652"/>
    <lineage>
        <taxon>Eukaryota</taxon>
        <taxon>Fungi</taxon>
        <taxon>Dikarya</taxon>
        <taxon>Ascomycota</taxon>
        <taxon>Pezizomycotina</taxon>
        <taxon>Eurotiomycetes</taxon>
        <taxon>Eurotiomycetidae</taxon>
        <taxon>Eurotiales</taxon>
        <taxon>Trichocomaceae</taxon>
        <taxon>Talaromyces</taxon>
        <taxon>Talaromyces sect. Bacilispori</taxon>
    </lineage>
</organism>
<gene>
    <name evidence="1" type="ORF">BGW36DRAFT_367500</name>
</gene>
<dbReference type="EMBL" id="JAJTJA010000001">
    <property type="protein sequence ID" value="KAH8705403.1"/>
    <property type="molecule type" value="Genomic_DNA"/>
</dbReference>
<dbReference type="PANTHER" id="PTHR15002:SF0">
    <property type="entry name" value="RIBOSOMAL BIOGENESIS PROTEIN LAS1L"/>
    <property type="match status" value="1"/>
</dbReference>
<proteinExistence type="predicted"/>
<dbReference type="GO" id="GO:0000460">
    <property type="term" value="P:maturation of 5.8S rRNA"/>
    <property type="evidence" value="ECO:0007669"/>
    <property type="project" value="TreeGrafter"/>
</dbReference>
<sequence length="389" mass="43189">MPKLSFTPWRDSLELLSIRSQFYPPSSSAPDLRRNACRTVEAWKLRGHLPHTVEATALLTDAILHDDAARNSVFSIRATYAAAFCRFVTGLVDSKLGGLRRTMFQRALHMGLPASFVELRHEATHRELPSLVVLRSAVHRSLEWLWGYYWVRIDGAAPVAAENGGGNGNDYLLGGTRGQIKQSLQHLLQADPAPAKKKARAQAVSVVSQSLIRICESESDGPQVLARVLLEDDILIPSERGAGTSIDGVFSTWDSLLQKITESRPSFLTVLMEEMALDLIKSGKSNTNTSSEEADSYAEGVYMWLDHIVTSVAWEGYRLYISVSYLRAICREMSNRWTVMLEQTLSNMSSVGEVEDSTANGRAVDFDIYFDDGWETLGMNLRPIGVESS</sequence>
<dbReference type="Proteomes" id="UP001201262">
    <property type="component" value="Unassembled WGS sequence"/>
</dbReference>
<name>A0AAD4Q691_9EURO</name>
<protein>
    <submittedName>
        <fullName evidence="1">Las1-like-domain-containing protein</fullName>
    </submittedName>
</protein>
<comment type="caution">
    <text evidence="1">The sequence shown here is derived from an EMBL/GenBank/DDBJ whole genome shotgun (WGS) entry which is preliminary data.</text>
</comment>
<evidence type="ECO:0000313" key="1">
    <source>
        <dbReference type="EMBL" id="KAH8705403.1"/>
    </source>
</evidence>
<dbReference type="Pfam" id="PF04031">
    <property type="entry name" value="Las1"/>
    <property type="match status" value="1"/>
</dbReference>
<dbReference type="GeneID" id="70245163"/>